<evidence type="ECO:0000313" key="3">
    <source>
        <dbReference type="Proteomes" id="UP001431010"/>
    </source>
</evidence>
<keyword evidence="3" id="KW-1185">Reference proteome</keyword>
<evidence type="ECO:0000256" key="1">
    <source>
        <dbReference type="SAM" id="MobiDB-lite"/>
    </source>
</evidence>
<proteinExistence type="predicted"/>
<reference evidence="2" key="1">
    <citation type="journal article" date="2024" name="Antonie Van Leeuwenhoek">
        <title>Bradyrhizobium ontarionense sp. nov., a novel bacterial symbiont isolated from Aeschynomene indica (Indian jointvetch), harbours photosynthesis, nitrogen fixation and nitrous oxide (N2O) reductase genes.</title>
        <authorList>
            <person name="Bromfield E.S.P."/>
            <person name="Cloutier S."/>
        </authorList>
    </citation>
    <scope>NUCLEOTIDE SEQUENCE</scope>
    <source>
        <strain evidence="2">A19</strain>
    </source>
</reference>
<dbReference type="EMBL" id="CP088156">
    <property type="protein sequence ID" value="UFZ06504.1"/>
    <property type="molecule type" value="Genomic_DNA"/>
</dbReference>
<protein>
    <submittedName>
        <fullName evidence="2">Uncharacterized protein</fullName>
    </submittedName>
</protein>
<feature type="region of interest" description="Disordered" evidence="1">
    <location>
        <begin position="1"/>
        <end position="86"/>
    </location>
</feature>
<gene>
    <name evidence="2" type="ORF">LQG66_09490</name>
</gene>
<sequence length="141" mass="15718">MEGFRGLNTFNAHPDKSAQIPPLSHNGFSALSERRPGPHSPIPAKRKPAQRRHPCAGNLLCRQPPPMEIENGRRTPYAPNRGDDKTNAIGEFNAFYDAIVSGAIIEAEFRSIAVQRFDYTDSEISLIARRIRRHRQGGCAN</sequence>
<dbReference type="Proteomes" id="UP001431010">
    <property type="component" value="Chromosome"/>
</dbReference>
<evidence type="ECO:0000313" key="2">
    <source>
        <dbReference type="EMBL" id="UFZ06504.1"/>
    </source>
</evidence>
<accession>A0ABY3RGC1</accession>
<name>A0ABY3RGC1_9BRAD</name>
<organism evidence="2 3">
    <name type="scientific">Bradyrhizobium ontarionense</name>
    <dbReference type="NCBI Taxonomy" id="2898149"/>
    <lineage>
        <taxon>Bacteria</taxon>
        <taxon>Pseudomonadati</taxon>
        <taxon>Pseudomonadota</taxon>
        <taxon>Alphaproteobacteria</taxon>
        <taxon>Hyphomicrobiales</taxon>
        <taxon>Nitrobacteraceae</taxon>
        <taxon>Bradyrhizobium</taxon>
    </lineage>
</organism>
<feature type="compositionally biased region" description="Basic residues" evidence="1">
    <location>
        <begin position="44"/>
        <end position="54"/>
    </location>
</feature>
<dbReference type="RefSeq" id="WP_231325827.1">
    <property type="nucleotide sequence ID" value="NZ_CP088156.1"/>
</dbReference>